<comment type="pathway">
    <text evidence="2">Alkaloid biosynthesis; taxol biosynthesis.</text>
</comment>
<reference evidence="11 12" key="1">
    <citation type="journal article" date="2021" name="Nat. Plants">
        <title>The Taxus genome provides insights into paclitaxel biosynthesis.</title>
        <authorList>
            <person name="Xiong X."/>
            <person name="Gou J."/>
            <person name="Liao Q."/>
            <person name="Li Y."/>
            <person name="Zhou Q."/>
            <person name="Bi G."/>
            <person name="Li C."/>
            <person name="Du R."/>
            <person name="Wang X."/>
            <person name="Sun T."/>
            <person name="Guo L."/>
            <person name="Liang H."/>
            <person name="Lu P."/>
            <person name="Wu Y."/>
            <person name="Zhang Z."/>
            <person name="Ro D.K."/>
            <person name="Shang Y."/>
            <person name="Huang S."/>
            <person name="Yan J."/>
        </authorList>
    </citation>
    <scope>NUCLEOTIDE SEQUENCE [LARGE SCALE GENOMIC DNA]</scope>
    <source>
        <strain evidence="11">Ta-2019</strain>
    </source>
</reference>
<evidence type="ECO:0000256" key="3">
    <source>
        <dbReference type="ARBA" id="ARBA00010617"/>
    </source>
</evidence>
<dbReference type="PANTHER" id="PTHR47944">
    <property type="entry name" value="CYTOCHROME P450 98A9"/>
    <property type="match status" value="1"/>
</dbReference>
<keyword evidence="10" id="KW-0876">Taxol biosynthesis</keyword>
<comment type="caution">
    <text evidence="11">The sequence shown here is derived from an EMBL/GenBank/DDBJ whole genome shotgun (WGS) entry which is preliminary data.</text>
</comment>
<evidence type="ECO:0000256" key="2">
    <source>
        <dbReference type="ARBA" id="ARBA00005122"/>
    </source>
</evidence>
<comment type="similarity">
    <text evidence="3">Belongs to the cytochrome P450 family.</text>
</comment>
<evidence type="ECO:0000256" key="7">
    <source>
        <dbReference type="ARBA" id="ARBA00023002"/>
    </source>
</evidence>
<keyword evidence="12" id="KW-1185">Reference proteome</keyword>
<dbReference type="SUPFAM" id="SSF48264">
    <property type="entry name" value="Cytochrome P450"/>
    <property type="match status" value="1"/>
</dbReference>
<evidence type="ECO:0000313" key="11">
    <source>
        <dbReference type="EMBL" id="KAH9288432.1"/>
    </source>
</evidence>
<organism evidence="11 12">
    <name type="scientific">Taxus chinensis</name>
    <name type="common">Chinese yew</name>
    <name type="synonym">Taxus wallichiana var. chinensis</name>
    <dbReference type="NCBI Taxonomy" id="29808"/>
    <lineage>
        <taxon>Eukaryota</taxon>
        <taxon>Viridiplantae</taxon>
        <taxon>Streptophyta</taxon>
        <taxon>Embryophyta</taxon>
        <taxon>Tracheophyta</taxon>
        <taxon>Spermatophyta</taxon>
        <taxon>Pinopsida</taxon>
        <taxon>Pinidae</taxon>
        <taxon>Conifers II</taxon>
        <taxon>Cupressales</taxon>
        <taxon>Taxaceae</taxon>
        <taxon>Taxus</taxon>
    </lineage>
</organism>
<dbReference type="Pfam" id="PF00067">
    <property type="entry name" value="p450"/>
    <property type="match status" value="1"/>
</dbReference>
<protein>
    <submittedName>
        <fullName evidence="11">Uncharacterized protein</fullName>
    </submittedName>
</protein>
<evidence type="ECO:0000256" key="6">
    <source>
        <dbReference type="ARBA" id="ARBA00022857"/>
    </source>
</evidence>
<dbReference type="GO" id="GO:0005506">
    <property type="term" value="F:iron ion binding"/>
    <property type="evidence" value="ECO:0007669"/>
    <property type="project" value="InterPro"/>
</dbReference>
<dbReference type="Gene3D" id="1.10.630.10">
    <property type="entry name" value="Cytochrome P450"/>
    <property type="match status" value="2"/>
</dbReference>
<keyword evidence="5" id="KW-0479">Metal-binding</keyword>
<dbReference type="GO" id="GO:0016705">
    <property type="term" value="F:oxidoreductase activity, acting on paired donors, with incorporation or reduction of molecular oxygen"/>
    <property type="evidence" value="ECO:0007669"/>
    <property type="project" value="InterPro"/>
</dbReference>
<dbReference type="PANTHER" id="PTHR47944:SF18">
    <property type="entry name" value="FLAVONOID 3'-MONOOXYGENASE"/>
    <property type="match status" value="1"/>
</dbReference>
<dbReference type="GO" id="GO:0020037">
    <property type="term" value="F:heme binding"/>
    <property type="evidence" value="ECO:0007669"/>
    <property type="project" value="InterPro"/>
</dbReference>
<accession>A0AA38F518</accession>
<dbReference type="PRINTS" id="PR00463">
    <property type="entry name" value="EP450I"/>
</dbReference>
<keyword evidence="6" id="KW-0521">NADP</keyword>
<proteinExistence type="inferred from homology"/>
<gene>
    <name evidence="11" type="ORF">KI387_032549</name>
</gene>
<dbReference type="EMBL" id="JAHRHJ020003813">
    <property type="protein sequence ID" value="KAH9288432.1"/>
    <property type="molecule type" value="Genomic_DNA"/>
</dbReference>
<sequence>MRKCKVRGSADSGDARKRRINAFGTCGTKVCGIRESAESGGKGTTGPGELGTCGTKVRGIRESAESGEKGTTGLGELCDKKFRRARKEWTLDTASWNPKRDGVVRWKKKREKIFFSRMEWFPPRYTNRMDRDTINERYLIQGLAQYEVNVLPRWHSSSHSRYGPASCEKPIWNKKLPPGPRGWPVLGCLPLLGSMPHVNLKNLSKKYGPIVYLKLGTSEMVVANTPAAAKAFLKTMDINFSNRPRNAGATHLAYNMQDMVWAPYGKRWTMLRKGIERGMKKLAKQFDDMLNSMIAEHQVMAKKRMAPDFLDIIMSQRDNYHGQGEGLSDNNIKSLLLDLFTAGTDTSSSVIEWSLAELILNPKLMKRAQAQMDNVIGVER</sequence>
<feature type="non-terminal residue" evidence="11">
    <location>
        <position position="1"/>
    </location>
</feature>
<evidence type="ECO:0000313" key="12">
    <source>
        <dbReference type="Proteomes" id="UP000824469"/>
    </source>
</evidence>
<dbReference type="InterPro" id="IPR002401">
    <property type="entry name" value="Cyt_P450_E_grp-I"/>
</dbReference>
<keyword evidence="7" id="KW-0560">Oxidoreductase</keyword>
<keyword evidence="4" id="KW-0349">Heme</keyword>
<evidence type="ECO:0000256" key="8">
    <source>
        <dbReference type="ARBA" id="ARBA00023004"/>
    </source>
</evidence>
<evidence type="ECO:0000256" key="1">
    <source>
        <dbReference type="ARBA" id="ARBA00001971"/>
    </source>
</evidence>
<evidence type="ECO:0000256" key="10">
    <source>
        <dbReference type="ARBA" id="ARBA00023059"/>
    </source>
</evidence>
<dbReference type="AlphaFoldDB" id="A0AA38F518"/>
<evidence type="ECO:0000256" key="4">
    <source>
        <dbReference type="ARBA" id="ARBA00022617"/>
    </source>
</evidence>
<dbReference type="InterPro" id="IPR001128">
    <property type="entry name" value="Cyt_P450"/>
</dbReference>
<evidence type="ECO:0000256" key="9">
    <source>
        <dbReference type="ARBA" id="ARBA00023033"/>
    </source>
</evidence>
<comment type="cofactor">
    <cofactor evidence="1">
        <name>heme</name>
        <dbReference type="ChEBI" id="CHEBI:30413"/>
    </cofactor>
</comment>
<dbReference type="GO" id="GO:0042617">
    <property type="term" value="P:paclitaxel biosynthetic process"/>
    <property type="evidence" value="ECO:0007669"/>
    <property type="project" value="UniProtKB-KW"/>
</dbReference>
<evidence type="ECO:0000256" key="5">
    <source>
        <dbReference type="ARBA" id="ARBA00022723"/>
    </source>
</evidence>
<dbReference type="GO" id="GO:0004497">
    <property type="term" value="F:monooxygenase activity"/>
    <property type="evidence" value="ECO:0007669"/>
    <property type="project" value="UniProtKB-KW"/>
</dbReference>
<keyword evidence="9" id="KW-0503">Monooxygenase</keyword>
<dbReference type="Proteomes" id="UP000824469">
    <property type="component" value="Unassembled WGS sequence"/>
</dbReference>
<name>A0AA38F518_TAXCH</name>
<dbReference type="InterPro" id="IPR036396">
    <property type="entry name" value="Cyt_P450_sf"/>
</dbReference>
<keyword evidence="8" id="KW-0408">Iron</keyword>